<keyword evidence="4" id="KW-1185">Reference proteome</keyword>
<sequence>MQPWNDTDDRPALIALRTLKLGDLLVAVPAVRALRRGFPHHRLVLAVPGWLEPIVELIPGVDALLPTPGLDDALPVAPGRVDVAVNLHGSGPESRRVVDLLGARLTIAHRVAEIDGDDPADRRMPHWQPDLLERRRWVRLVEAYGICGDENDVALGPSARRTGIRGACVVHVGAFYGSRRWPVERFAAVAASLRADGHDVVFTGSGAERERALAVSRRAGFGDDAVLAGVLDLAEFAALVEDARLVVSADTGAAHLASAYARPSVILFGPAAPENWGPPPGPHLVLTDASRRRGETFAAEPDPALLAVTVDDVLAGVERVMGPR</sequence>
<evidence type="ECO:0000256" key="2">
    <source>
        <dbReference type="ARBA" id="ARBA00022679"/>
    </source>
</evidence>
<comment type="caution">
    <text evidence="3">The sequence shown here is derived from an EMBL/GenBank/DDBJ whole genome shotgun (WGS) entry which is preliminary data.</text>
</comment>
<dbReference type="InterPro" id="IPR002201">
    <property type="entry name" value="Glyco_trans_9"/>
</dbReference>
<gene>
    <name evidence="3" type="ORF">QE412_001180</name>
</gene>
<keyword evidence="2" id="KW-0808">Transferase</keyword>
<proteinExistence type="predicted"/>
<dbReference type="Pfam" id="PF01075">
    <property type="entry name" value="Glyco_transf_9"/>
    <property type="match status" value="1"/>
</dbReference>
<keyword evidence="1" id="KW-0328">Glycosyltransferase</keyword>
<name>A0ABU0TSE9_MICTR</name>
<organism evidence="3 4">
    <name type="scientific">Microbacterium trichothecenolyticum</name>
    <name type="common">Aureobacterium trichothecenolyticum</name>
    <dbReference type="NCBI Taxonomy" id="69370"/>
    <lineage>
        <taxon>Bacteria</taxon>
        <taxon>Bacillati</taxon>
        <taxon>Actinomycetota</taxon>
        <taxon>Actinomycetes</taxon>
        <taxon>Micrococcales</taxon>
        <taxon>Microbacteriaceae</taxon>
        <taxon>Microbacterium</taxon>
    </lineage>
</organism>
<dbReference type="PANTHER" id="PTHR30160">
    <property type="entry name" value="TETRAACYLDISACCHARIDE 4'-KINASE-RELATED"/>
    <property type="match status" value="1"/>
</dbReference>
<accession>A0ABU0TSE9</accession>
<evidence type="ECO:0000256" key="1">
    <source>
        <dbReference type="ARBA" id="ARBA00022676"/>
    </source>
</evidence>
<reference evidence="3 4" key="1">
    <citation type="submission" date="2023-07" db="EMBL/GenBank/DDBJ databases">
        <title>Functional and genomic diversity of the sorghum phyllosphere microbiome.</title>
        <authorList>
            <person name="Shade A."/>
        </authorList>
    </citation>
    <scope>NUCLEOTIDE SEQUENCE [LARGE SCALE GENOMIC DNA]</scope>
    <source>
        <strain evidence="3 4">SORGH_AS_1207</strain>
    </source>
</reference>
<evidence type="ECO:0000313" key="4">
    <source>
        <dbReference type="Proteomes" id="UP001226691"/>
    </source>
</evidence>
<dbReference type="EMBL" id="JAUTBF010000001">
    <property type="protein sequence ID" value="MDQ1122607.1"/>
    <property type="molecule type" value="Genomic_DNA"/>
</dbReference>
<protein>
    <submittedName>
        <fullName evidence="3">ADP-heptose:LPS heptosyltransferase</fullName>
    </submittedName>
</protein>
<dbReference type="CDD" id="cd03789">
    <property type="entry name" value="GT9_LPS_heptosyltransferase"/>
    <property type="match status" value="1"/>
</dbReference>
<dbReference type="Proteomes" id="UP001226691">
    <property type="component" value="Unassembled WGS sequence"/>
</dbReference>
<dbReference type="Gene3D" id="3.40.50.2000">
    <property type="entry name" value="Glycogen Phosphorylase B"/>
    <property type="match status" value="2"/>
</dbReference>
<dbReference type="SUPFAM" id="SSF53756">
    <property type="entry name" value="UDP-Glycosyltransferase/glycogen phosphorylase"/>
    <property type="match status" value="1"/>
</dbReference>
<dbReference type="InterPro" id="IPR051199">
    <property type="entry name" value="LPS_LOS_Heptosyltrfase"/>
</dbReference>
<evidence type="ECO:0000313" key="3">
    <source>
        <dbReference type="EMBL" id="MDQ1122607.1"/>
    </source>
</evidence>
<dbReference type="RefSeq" id="WP_307481171.1">
    <property type="nucleotide sequence ID" value="NZ_JAUTBF010000001.1"/>
</dbReference>
<dbReference type="PANTHER" id="PTHR30160:SF1">
    <property type="entry name" value="LIPOPOLYSACCHARIDE 1,2-N-ACETYLGLUCOSAMINETRANSFERASE-RELATED"/>
    <property type="match status" value="1"/>
</dbReference>